<dbReference type="InterPro" id="IPR013325">
    <property type="entry name" value="RNA_pol_sigma_r2"/>
</dbReference>
<keyword evidence="3" id="KW-0731">Sigma factor</keyword>
<dbReference type="SUPFAM" id="SSF88659">
    <property type="entry name" value="Sigma3 and sigma4 domains of RNA polymerase sigma factors"/>
    <property type="match status" value="1"/>
</dbReference>
<reference evidence="9" key="1">
    <citation type="submission" date="2021-03" db="EMBL/GenBank/DDBJ databases">
        <title>Leucobacter chromiisoli sp. nov., isolated from chromium-containing soil of chemical plant.</title>
        <authorList>
            <person name="Xu Z."/>
        </authorList>
    </citation>
    <scope>NUCLEOTIDE SEQUENCE</scope>
    <source>
        <strain evidence="9">S27</strain>
    </source>
</reference>
<dbReference type="SUPFAM" id="SSF88946">
    <property type="entry name" value="Sigma2 domain of RNA polymerase sigma factors"/>
    <property type="match status" value="1"/>
</dbReference>
<evidence type="ECO:0000256" key="1">
    <source>
        <dbReference type="ARBA" id="ARBA00010641"/>
    </source>
</evidence>
<dbReference type="Proteomes" id="UP000664382">
    <property type="component" value="Unassembled WGS sequence"/>
</dbReference>
<evidence type="ECO:0000256" key="5">
    <source>
        <dbReference type="ARBA" id="ARBA00023163"/>
    </source>
</evidence>
<evidence type="ECO:0000259" key="7">
    <source>
        <dbReference type="Pfam" id="PF04542"/>
    </source>
</evidence>
<keyword evidence="4" id="KW-0238">DNA-binding</keyword>
<feature type="region of interest" description="Disordered" evidence="6">
    <location>
        <begin position="157"/>
        <end position="180"/>
    </location>
</feature>
<keyword evidence="5" id="KW-0804">Transcription</keyword>
<dbReference type="Gene3D" id="1.10.10.10">
    <property type="entry name" value="Winged helix-like DNA-binding domain superfamily/Winged helix DNA-binding domain"/>
    <property type="match status" value="1"/>
</dbReference>
<dbReference type="PANTHER" id="PTHR43133">
    <property type="entry name" value="RNA POLYMERASE ECF-TYPE SIGMA FACTO"/>
    <property type="match status" value="1"/>
</dbReference>
<dbReference type="GO" id="GO:0006352">
    <property type="term" value="P:DNA-templated transcription initiation"/>
    <property type="evidence" value="ECO:0007669"/>
    <property type="project" value="InterPro"/>
</dbReference>
<proteinExistence type="inferred from homology"/>
<gene>
    <name evidence="9" type="ORF">J4H92_04310</name>
</gene>
<dbReference type="GO" id="GO:0003677">
    <property type="term" value="F:DNA binding"/>
    <property type="evidence" value="ECO:0007669"/>
    <property type="project" value="UniProtKB-KW"/>
</dbReference>
<name>A0A939MIF2_9MICO</name>
<feature type="domain" description="RNA polymerase sigma factor 70 region 4 type 2" evidence="8">
    <location>
        <begin position="103"/>
        <end position="154"/>
    </location>
</feature>
<dbReference type="GO" id="GO:0016987">
    <property type="term" value="F:sigma factor activity"/>
    <property type="evidence" value="ECO:0007669"/>
    <property type="project" value="UniProtKB-KW"/>
</dbReference>
<protein>
    <submittedName>
        <fullName evidence="9">Sigma-70 family RNA polymerase sigma factor</fullName>
    </submittedName>
</protein>
<evidence type="ECO:0000256" key="6">
    <source>
        <dbReference type="SAM" id="MobiDB-lite"/>
    </source>
</evidence>
<comment type="similarity">
    <text evidence="1">Belongs to the sigma-70 factor family. ECF subfamily.</text>
</comment>
<evidence type="ECO:0000256" key="4">
    <source>
        <dbReference type="ARBA" id="ARBA00023125"/>
    </source>
</evidence>
<feature type="compositionally biased region" description="Basic and acidic residues" evidence="6">
    <location>
        <begin position="157"/>
        <end position="171"/>
    </location>
</feature>
<evidence type="ECO:0000313" key="10">
    <source>
        <dbReference type="Proteomes" id="UP000664382"/>
    </source>
</evidence>
<dbReference type="PANTHER" id="PTHR43133:SF8">
    <property type="entry name" value="RNA POLYMERASE SIGMA FACTOR HI_1459-RELATED"/>
    <property type="match status" value="1"/>
</dbReference>
<keyword evidence="2" id="KW-0805">Transcription regulation</keyword>
<evidence type="ECO:0000256" key="2">
    <source>
        <dbReference type="ARBA" id="ARBA00023015"/>
    </source>
</evidence>
<dbReference type="EMBL" id="JAGDYM010000004">
    <property type="protein sequence ID" value="MBO1901171.1"/>
    <property type="molecule type" value="Genomic_DNA"/>
</dbReference>
<dbReference type="InterPro" id="IPR013249">
    <property type="entry name" value="RNA_pol_sigma70_r4_t2"/>
</dbReference>
<dbReference type="InterPro" id="IPR036388">
    <property type="entry name" value="WH-like_DNA-bd_sf"/>
</dbReference>
<dbReference type="RefSeq" id="WP_208096425.1">
    <property type="nucleotide sequence ID" value="NZ_JAGDYM010000004.1"/>
</dbReference>
<organism evidence="9 10">
    <name type="scientific">Leucobacter weissii</name>
    <dbReference type="NCBI Taxonomy" id="1983706"/>
    <lineage>
        <taxon>Bacteria</taxon>
        <taxon>Bacillati</taxon>
        <taxon>Actinomycetota</taxon>
        <taxon>Actinomycetes</taxon>
        <taxon>Micrococcales</taxon>
        <taxon>Microbacteriaceae</taxon>
        <taxon>Leucobacter</taxon>
    </lineage>
</organism>
<dbReference type="InterPro" id="IPR014284">
    <property type="entry name" value="RNA_pol_sigma-70_dom"/>
</dbReference>
<dbReference type="Pfam" id="PF08281">
    <property type="entry name" value="Sigma70_r4_2"/>
    <property type="match status" value="1"/>
</dbReference>
<sequence>MESDSGAFAILYAESYRIIEGYVRGRVNDPGVAEELVGETFAIAWAKHRDGTVVTVGWLLKTARNLIGNEYRRRVRSREGFANAAMEHRAVLESEDDAERHADLRSAVMRLRPADRLVLYLTYWEGLPAAEAAGYLECSTAALWVRLTRARAALRRALEDPEPRHEPRTETGKGATHGQR</sequence>
<accession>A0A939MIF2</accession>
<evidence type="ECO:0000259" key="8">
    <source>
        <dbReference type="Pfam" id="PF08281"/>
    </source>
</evidence>
<keyword evidence="10" id="KW-1185">Reference proteome</keyword>
<dbReference type="InterPro" id="IPR013324">
    <property type="entry name" value="RNA_pol_sigma_r3/r4-like"/>
</dbReference>
<feature type="domain" description="RNA polymerase sigma-70 region 2" evidence="7">
    <location>
        <begin position="11"/>
        <end position="76"/>
    </location>
</feature>
<comment type="caution">
    <text evidence="9">The sequence shown here is derived from an EMBL/GenBank/DDBJ whole genome shotgun (WGS) entry which is preliminary data.</text>
</comment>
<dbReference type="AlphaFoldDB" id="A0A939MIF2"/>
<evidence type="ECO:0000313" key="9">
    <source>
        <dbReference type="EMBL" id="MBO1901171.1"/>
    </source>
</evidence>
<dbReference type="NCBIfam" id="TIGR02937">
    <property type="entry name" value="sigma70-ECF"/>
    <property type="match status" value="1"/>
</dbReference>
<dbReference type="Pfam" id="PF04542">
    <property type="entry name" value="Sigma70_r2"/>
    <property type="match status" value="1"/>
</dbReference>
<evidence type="ECO:0000256" key="3">
    <source>
        <dbReference type="ARBA" id="ARBA00023082"/>
    </source>
</evidence>
<dbReference type="InterPro" id="IPR007627">
    <property type="entry name" value="RNA_pol_sigma70_r2"/>
</dbReference>
<dbReference type="Gene3D" id="1.10.1740.10">
    <property type="match status" value="1"/>
</dbReference>
<dbReference type="InterPro" id="IPR039425">
    <property type="entry name" value="RNA_pol_sigma-70-like"/>
</dbReference>